<feature type="transmembrane region" description="Helical" evidence="1">
    <location>
        <begin position="6"/>
        <end position="27"/>
    </location>
</feature>
<keyword evidence="1" id="KW-0812">Transmembrane</keyword>
<dbReference type="Proteomes" id="UP000579281">
    <property type="component" value="Unassembled WGS sequence"/>
</dbReference>
<feature type="transmembrane region" description="Helical" evidence="1">
    <location>
        <begin position="59"/>
        <end position="78"/>
    </location>
</feature>
<sequence length="162" mass="18068">MATVESLIVFFIEGFLSLGAGLGILGIRLNLRHMGLLSCLYSLITYGVRKLYALYNIPFGTHTFIILGIFALFIVFIGKQKILDSILSVIVSLSLMLLGESFFLFPILNFLGVDFTTLTTRIGGTLLLALAVYIPLIIAFCFCYVLKFTVINMNHFKNVNRL</sequence>
<feature type="transmembrane region" description="Helical" evidence="1">
    <location>
        <begin position="85"/>
        <end position="105"/>
    </location>
</feature>
<comment type="caution">
    <text evidence="2">The sequence shown here is derived from an EMBL/GenBank/DDBJ whole genome shotgun (WGS) entry which is preliminary data.</text>
</comment>
<protein>
    <submittedName>
        <fullName evidence="2">Uncharacterized protein</fullName>
    </submittedName>
</protein>
<accession>A0A841L2M9</accession>
<organism evidence="2 3">
    <name type="scientific">Anaerosolibacter carboniphilus</name>
    <dbReference type="NCBI Taxonomy" id="1417629"/>
    <lineage>
        <taxon>Bacteria</taxon>
        <taxon>Bacillati</taxon>
        <taxon>Bacillota</taxon>
        <taxon>Clostridia</taxon>
        <taxon>Peptostreptococcales</taxon>
        <taxon>Thermotaleaceae</taxon>
        <taxon>Anaerosolibacter</taxon>
    </lineage>
</organism>
<reference evidence="2 3" key="1">
    <citation type="submission" date="2020-08" db="EMBL/GenBank/DDBJ databases">
        <title>Genomic Encyclopedia of Type Strains, Phase IV (KMG-IV): sequencing the most valuable type-strain genomes for metagenomic binning, comparative biology and taxonomic classification.</title>
        <authorList>
            <person name="Goeker M."/>
        </authorList>
    </citation>
    <scope>NUCLEOTIDE SEQUENCE [LARGE SCALE GENOMIC DNA]</scope>
    <source>
        <strain evidence="2 3">DSM 103526</strain>
    </source>
</reference>
<name>A0A841L2M9_9FIRM</name>
<feature type="transmembrane region" description="Helical" evidence="1">
    <location>
        <begin position="125"/>
        <end position="146"/>
    </location>
</feature>
<keyword evidence="1" id="KW-0472">Membrane</keyword>
<keyword evidence="1" id="KW-1133">Transmembrane helix</keyword>
<keyword evidence="3" id="KW-1185">Reference proteome</keyword>
<proteinExistence type="predicted"/>
<dbReference type="EMBL" id="JACHEN010000038">
    <property type="protein sequence ID" value="MBB6218430.1"/>
    <property type="molecule type" value="Genomic_DNA"/>
</dbReference>
<dbReference type="RefSeq" id="WP_184312912.1">
    <property type="nucleotide sequence ID" value="NZ_JACHEN010000038.1"/>
</dbReference>
<dbReference type="AlphaFoldDB" id="A0A841L2M9"/>
<evidence type="ECO:0000256" key="1">
    <source>
        <dbReference type="SAM" id="Phobius"/>
    </source>
</evidence>
<gene>
    <name evidence="2" type="ORF">HNQ80_004594</name>
</gene>
<evidence type="ECO:0000313" key="2">
    <source>
        <dbReference type="EMBL" id="MBB6218430.1"/>
    </source>
</evidence>
<evidence type="ECO:0000313" key="3">
    <source>
        <dbReference type="Proteomes" id="UP000579281"/>
    </source>
</evidence>